<organism evidence="1 2">
    <name type="scientific">Robertkochia marina</name>
    <dbReference type="NCBI Taxonomy" id="1227945"/>
    <lineage>
        <taxon>Bacteria</taxon>
        <taxon>Pseudomonadati</taxon>
        <taxon>Bacteroidota</taxon>
        <taxon>Flavobacteriia</taxon>
        <taxon>Flavobacteriales</taxon>
        <taxon>Flavobacteriaceae</taxon>
        <taxon>Robertkochia</taxon>
    </lineage>
</organism>
<evidence type="ECO:0000313" key="2">
    <source>
        <dbReference type="Proteomes" id="UP000305939"/>
    </source>
</evidence>
<protein>
    <submittedName>
        <fullName evidence="1">Uncharacterized protein</fullName>
    </submittedName>
</protein>
<dbReference type="EMBL" id="SSMC01000004">
    <property type="protein sequence ID" value="THD65863.1"/>
    <property type="molecule type" value="Genomic_DNA"/>
</dbReference>
<dbReference type="RefSeq" id="WP_136337146.1">
    <property type="nucleotide sequence ID" value="NZ_QXMP01000016.1"/>
</dbReference>
<comment type="caution">
    <text evidence="1">The sequence shown here is derived from an EMBL/GenBank/DDBJ whole genome shotgun (WGS) entry which is preliminary data.</text>
</comment>
<name>A0A4S3LZQ5_9FLAO</name>
<evidence type="ECO:0000313" key="1">
    <source>
        <dbReference type="EMBL" id="THD65863.1"/>
    </source>
</evidence>
<gene>
    <name evidence="1" type="ORF">E7Z59_14885</name>
</gene>
<dbReference type="OrthoDB" id="6379714at2"/>
<sequence>MNSDHLRKPLETIYSEKGIKEQLDKDWAYLKNAYTGIEDFWHDQFDEIKQVKYVMFSEAPLWGEKKNYIYNPETKLTQFFYKSDLEVASNTTLVSKEDFLRKLREIGFLILDLSPYALNEKDTSVNYKNISQKHYKKLILETRDQFLNNKLDLIKKKSNSDVTFIFRYLRVKNLFEPLMMEAIQKAAFNPSENGFYDIAQAGGGIDRHKLKNIITRN</sequence>
<proteinExistence type="predicted"/>
<keyword evidence="2" id="KW-1185">Reference proteome</keyword>
<accession>A0A4S3LZQ5</accession>
<dbReference type="Proteomes" id="UP000305939">
    <property type="component" value="Unassembled WGS sequence"/>
</dbReference>
<dbReference type="AlphaFoldDB" id="A0A4S3LZQ5"/>
<reference evidence="1 2" key="1">
    <citation type="submission" date="2019-04" db="EMBL/GenBank/DDBJ databases">
        <title>Draft genome sequence of Robertkochia marina CC-AMO-30D.</title>
        <authorList>
            <person name="Hameed A."/>
            <person name="Lin S.-Y."/>
            <person name="Shahina M."/>
            <person name="Lai W.-A."/>
            <person name="Young C.-C."/>
        </authorList>
    </citation>
    <scope>NUCLEOTIDE SEQUENCE [LARGE SCALE GENOMIC DNA]</scope>
    <source>
        <strain evidence="1 2">CC-AMO-30D</strain>
    </source>
</reference>